<evidence type="ECO:0000256" key="10">
    <source>
        <dbReference type="ARBA" id="ARBA00022844"/>
    </source>
</evidence>
<dbReference type="Proteomes" id="UP000175168">
    <property type="component" value="Segment"/>
</dbReference>
<dbReference type="Gene3D" id="3.90.70.120">
    <property type="match status" value="1"/>
</dbReference>
<evidence type="ECO:0000256" key="2">
    <source>
        <dbReference type="ARBA" id="ARBA00022580"/>
    </source>
</evidence>
<evidence type="ECO:0000256" key="11">
    <source>
        <dbReference type="ARBA" id="ARBA00022876"/>
    </source>
</evidence>
<evidence type="ECO:0000256" key="8">
    <source>
        <dbReference type="ARBA" id="ARBA00022801"/>
    </source>
</evidence>
<keyword evidence="6" id="KW-0677">Repeat</keyword>
<dbReference type="SUPFAM" id="SSF54001">
    <property type="entry name" value="Cysteine proteinases"/>
    <property type="match status" value="1"/>
</dbReference>
<evidence type="ECO:0000256" key="4">
    <source>
        <dbReference type="ARBA" id="ARBA00022662"/>
    </source>
</evidence>
<evidence type="ECO:0000256" key="9">
    <source>
        <dbReference type="ARBA" id="ARBA00022807"/>
    </source>
</evidence>
<proteinExistence type="predicted"/>
<keyword evidence="17" id="KW-1185">Reference proteome</keyword>
<reference evidence="16 17" key="1">
    <citation type="journal article" date="2001" name="J. Virol.">
        <title>The genome of turkey herpesvirus.</title>
        <authorList>
            <person name="Afonso C.L."/>
            <person name="Tulman E.R."/>
            <person name="Lu Z."/>
            <person name="Zsak L."/>
            <person name="Rock D.L."/>
            <person name="Kutish G.F."/>
        </authorList>
    </citation>
    <scope>NUCLEOTIDE SEQUENCE [LARGE SCALE GENOMIC DNA]</scope>
    <source>
        <strain evidence="16">FC126</strain>
    </source>
</reference>
<evidence type="ECO:0000313" key="17">
    <source>
        <dbReference type="Proteomes" id="UP000175168"/>
    </source>
</evidence>
<dbReference type="InterPro" id="IPR006928">
    <property type="entry name" value="Herpes_teg_USP"/>
</dbReference>
<dbReference type="GeneID" id="918502"/>
<keyword evidence="10" id="KW-0946">Virion</keyword>
<feature type="domain" description="Peptidase C76" evidence="15">
    <location>
        <begin position="42"/>
        <end position="262"/>
    </location>
</feature>
<feature type="compositionally biased region" description="Polar residues" evidence="14">
    <location>
        <begin position="3035"/>
        <end position="3046"/>
    </location>
</feature>
<dbReference type="GO" id="GO:0006508">
    <property type="term" value="P:proteolysis"/>
    <property type="evidence" value="ECO:0007669"/>
    <property type="project" value="UniProtKB-KW"/>
</dbReference>
<dbReference type="GO" id="GO:0008234">
    <property type="term" value="F:cysteine-type peptidase activity"/>
    <property type="evidence" value="ECO:0007669"/>
    <property type="project" value="UniProtKB-KW"/>
</dbReference>
<evidence type="ECO:0000313" key="16">
    <source>
        <dbReference type="EMBL" id="AAG45774.1"/>
    </source>
</evidence>
<evidence type="ECO:0000256" key="13">
    <source>
        <dbReference type="SAM" id="Coils"/>
    </source>
</evidence>
<keyword evidence="13" id="KW-0175">Coiled coil</keyword>
<accession>Q9DPQ3</accession>
<evidence type="ECO:0000256" key="12">
    <source>
        <dbReference type="ARBA" id="ARBA00023200"/>
    </source>
</evidence>
<dbReference type="InterPro" id="IPR038765">
    <property type="entry name" value="Papain-like_cys_pep_sf"/>
</dbReference>
<keyword evidence="12" id="KW-1035">Host cytoplasm</keyword>
<evidence type="ECO:0000256" key="5">
    <source>
        <dbReference type="ARBA" id="ARBA00022670"/>
    </source>
</evidence>
<organismHost>
    <name type="scientific">Meleagris gallopavo</name>
    <name type="common">Wild turkey</name>
    <dbReference type="NCBI Taxonomy" id="9103"/>
</organismHost>
<keyword evidence="1" id="KW-1048">Host nucleus</keyword>
<keyword evidence="3" id="KW-0945">Host-virus interaction</keyword>
<dbReference type="RefSeq" id="NP_073330.1">
    <property type="nucleotide sequence ID" value="NC_002641.1"/>
</dbReference>
<dbReference type="EMBL" id="AF291866">
    <property type="protein sequence ID" value="AAG45774.1"/>
    <property type="molecule type" value="Genomic_DNA"/>
</dbReference>
<feature type="coiled-coil region" evidence="13">
    <location>
        <begin position="1718"/>
        <end position="1745"/>
    </location>
</feature>
<evidence type="ECO:0000256" key="1">
    <source>
        <dbReference type="ARBA" id="ARBA00022562"/>
    </source>
</evidence>
<feature type="compositionally biased region" description="Basic and acidic residues" evidence="14">
    <location>
        <begin position="410"/>
        <end position="424"/>
    </location>
</feature>
<keyword evidence="9" id="KW-0788">Thiol protease</keyword>
<sequence length="3112" mass="341710">MEAVRANMYKRNSLLESTAGDSELMLDRWTKRVVDTTDFSIVAVGIRNQFAAELSPGSSVSCLRSSLAFLRIVFTYGLDTALSADAIDGFLLQGKDWTIHTSDRGVYTTCVPHDLPNRILSKDPGGNLCVAFSSSYGESEFYLDDSTPIILDTQMSARTFVERVWKQKRGDIYCLIVIGVLGIGVFKTEDSVYIFDPHGHGHIGQACIVRVSDMYFYQYLTSYADPSGMPDWSATFVYFVSTAVSAPPKEEIISAVSRLYGTADIVLDIGRADENDNLKIVSADFDPSSRPRPWQTKIVVGTPKLVSEPEPADSYADSSPKLHSESTHLTPHEHGEYDPSTLVGGDSTNINISDPPARTDCRRYSEGSVIHESVDSHIEDVSEATSVPAVWSDASEISEEYSHLGAVAHDPSKNGHDHKPDRRSRGSNSRQKRRRPSWTPPSSSENVSSELPTFHQARRPPRKSKRALDLDYGHLSNEPPDVDGHNSDSPAGAISNISDSIEHLSLRNRAVFNPHTVTGNLDNTLRDSFGNDDYSGSYPLSTISDMIDSITESIADGMRLVVPTSHRDGGVLDVCIMDVFTKLFNYIIENGAQTVTDRASIVEPEMLALTRAFATSSHFSTFLSSTRLSLAEASETANLIESVITEGSRIGKLALSKLTMVALEVEEATITLNKSLDAIEREASTMEPDRIYERMATVLVDTFYRSGKLYSETTSYNSDQTLTNRVVSLCEFIRDRENMATRKAELILAEIEALDEGIRWMNTKFDAFVMGGGGGMSPAKGLSAIDMTATDAVAKKLESLGKAAIDIVGNALREYYSKCALYSAKVMRADMKETSKFKIVHTEQLERMTRLLSSLSIIDDIILLISSRCDARVHVSVSKALESQLLKDLMEIGPHLDVADNLVTWKGLMVSVQTNGWISRRELDLLLEEVDAVNDNAARRETAFTELERLHEIESKIASYTDIETVVDPTKLDEALKLANSIVSITKGLDGAKLASSLSADIREKIRQKRSETELLIARLSAKYAEVKAAVDGIYAAMRKLLRPLQNFAGLRVISSTIKTISDSIIPGMGSFESLLASAPPDVMGALRSDLWVLITQYKTLLARPSTGTASQLSCLGGSFALAIKVILGHESEYHSASVFFGKHADVLSAALTSAASEPTSIEKTSAAVSVLKEAIADINTVDETISQQDIVLSTERADMFSFLHALLTDAEGAADLASRGAYLSTLIRTTRDSSEAVIDAITKIKSLDPKTYTYNTDAEIIVNAKAAVSAATKQAGDCKDALTALDNEPLTYNSHIQRRITELNKLIESVNKRVGDFDIALQSYQRNRVDVERSRGEELWTSSVTSVLVNAEIKSEFDAVRINSLAETARNAEYDTVRFKSRAEKIVSAHARVVENAIVTVLQFNPYSTTNIIHGLKPPIVALKNITWGDAFFAAAPYYTMLFGVNCDVLISLLKVLFAILRYASAHPENLDYYFLVGTIESDLRAIPSLAKYVDFYRRGHDSFEGLLTRLEHMRVNALHASGRVSIEISDSLETLARTHRSEGARRALEYGISIVIPSATTIMSIADALQQEKITELDGTAYAEYSTYILRRDNDAIKAITQRVEAAIEAAKSRGESILKDLAEASYAVDSETAEQLANLKNLLRLVAMPAHIAKAIDKAETAQDIVTQAALLLTKVEESKELDTQTVDWLKHAESVIDSHDLTVRIDGSGPMTMYAERIEALVRLENRLAELKSELALAEAAWDETWSAFIHNRDRIDKSSEGFSAAQESATRAKASTNAINSIRNSMEYNRLPSKIIGSIDSKYKDRTVMLDNFLDSMKEIEDTIRQVEIICSKVPLTFSLNDLRAMSSMYDDIAKRLPKWYVKQVGRYVKLIKIRLALYTAYANASTEPIGDPPLLPFDTGRADIAPDMAPSVRLADKYLKHRVAAWMKPKVVATLREAFSEIDMPGLTTYLDSTDTPLRYSICYRTACDKLAACLCETSAVNIKPRAPTNLISTVEMESAAGILNDLMILRLGYVQACADRFQLFRKYVYTGIHDWSPDYCIKAHGTIYCALIATTLTRMTGSNLSDIYFIPGQYGATIEKGEVKKFMANDRRRQVVRLDPADILVTVMACTPGHVVAFSKLDLRNQYGFMAQTLINVLTDAISNVLFVNCLSTRVVDGGKVDPNCRPLSLAGGEKDPSGGALFAIRYSDWKRGRLSDHDPLAPWGDISGDEGAGFAKIRAVVPTDSLLLTTTVLARMCLPPTALAAMWSSMLPDGIEPTCKTYDDVVMARGDGAATLCVTASTIDHTGVINGQTNLDCPSLYEYTGTATTFTVVSTPPSRILKVNAMDIAACATIFGARIVVAAECPEAFSPDSGLSLCIRLFDSRSGSKGCFVEPGAVSSDITSWGAKLLAADSNPIENACLGQQLELLSHLIASKPLSEAPPCLVIVDAGMVPVKVLWAKEELEPAPIIRMTCADDALIAELPYIDSDVYGEDFQHMHVLDAQEASRFFTDDSRIYPTPTYHTGVDQHNTTDGGESINFFKINPGVCPLTGSEELPVYSDGEQDGYIGGGIEGNAAPDSVEYSALDIDDEGEMTPVNTNMTADVYARDIEPGVLVESHTLKPDYDPANPTSKTMTADSDLATQGDQDGFVSDVGSAMHYKPIVGMEFKPEPTPPILYEPPAPETSRMESAPLKKLGALDKNVTAMAQSIVQPDNSSIKKNTDIRLAGRRTMPADNNGLRHKPKTGMSETTIKNVESYPSPPRWVRTAASQKRHGEIAGCVSPPIITLQNATPVNMKEGMGIRLEKHSELYDRLDEHQTAPEALEMPPIISAPLISPTPIYKELSGTWHKNIERMGRKQINSRSKERMASKASNSPLKSKISSSTADILVGMASTTSSHDHSERLSPPPIITPQLRRADDMYVNIKNIPVPEVKEEGNWKECPERNNHVPEVETRTLENESPPPPPNVIASWKQILPHTPRGNAHRKAVSQTTHKPPNLSSYRGPVLTEAESERKFNNVRVDPIHKRSESESVSFTDSDSDDSRSTIYNPNSTDTDMSSTSRIVIADTLMTRRDFRKASRGALYALTKACEKIARQITQTRDQLRSRVIGLAADIFKIKMLLMD</sequence>
<dbReference type="GO" id="GO:0039648">
    <property type="term" value="P:symbiont-mediated perturbation of host ubiquitin-like protein modification"/>
    <property type="evidence" value="ECO:0007669"/>
    <property type="project" value="UniProtKB-KW"/>
</dbReference>
<feature type="region of interest" description="Disordered" evidence="14">
    <location>
        <begin position="2608"/>
        <end position="2632"/>
    </location>
</feature>
<feature type="compositionally biased region" description="Polar residues" evidence="14">
    <location>
        <begin position="2977"/>
        <end position="2989"/>
    </location>
</feature>
<keyword evidence="8" id="KW-0378">Hydrolase</keyword>
<protein>
    <submittedName>
        <fullName evidence="16">UL36 large tegument protein</fullName>
    </submittedName>
</protein>
<evidence type="ECO:0000256" key="7">
    <source>
        <dbReference type="ARBA" id="ARBA00022786"/>
    </source>
</evidence>
<feature type="region of interest" description="Disordered" evidence="14">
    <location>
        <begin position="2968"/>
        <end position="3046"/>
    </location>
</feature>
<dbReference type="InterPro" id="IPR005210">
    <property type="entry name" value="Herpes_LT_deneddylase"/>
</dbReference>
<keyword evidence="11" id="KW-1127">Modulation of host ubiquitin pathway by viral deubiquitinase</keyword>
<dbReference type="Pfam" id="PF03586">
    <property type="entry name" value="Herpes_UL36"/>
    <property type="match status" value="1"/>
</dbReference>
<feature type="compositionally biased region" description="Basic and acidic residues" evidence="14">
    <location>
        <begin position="320"/>
        <end position="337"/>
    </location>
</feature>
<evidence type="ECO:0000259" key="15">
    <source>
        <dbReference type="PROSITE" id="PS51521"/>
    </source>
</evidence>
<keyword evidence="5" id="KW-0645">Protease</keyword>
<dbReference type="KEGG" id="vg:918502"/>
<dbReference type="Pfam" id="PF04843">
    <property type="entry name" value="Herpes_teg_N"/>
    <property type="match status" value="1"/>
</dbReference>
<dbReference type="GO" id="GO:0019784">
    <property type="term" value="F:deNEDDylase activity"/>
    <property type="evidence" value="ECO:0007669"/>
    <property type="project" value="InterPro"/>
</dbReference>
<feature type="compositionally biased region" description="Low complexity" evidence="14">
    <location>
        <begin position="2861"/>
        <end position="2871"/>
    </location>
</feature>
<keyword evidence="4" id="KW-1130">Modulation of host ubiquitin pathway by virus</keyword>
<feature type="compositionally biased region" description="Basic residues" evidence="14">
    <location>
        <begin position="456"/>
        <end position="465"/>
    </location>
</feature>
<name>Q9DPQ3_MEHV1</name>
<feature type="region of interest" description="Disordered" evidence="14">
    <location>
        <begin position="305"/>
        <end position="360"/>
    </location>
</feature>
<evidence type="ECO:0000256" key="14">
    <source>
        <dbReference type="SAM" id="MobiDB-lite"/>
    </source>
</evidence>
<dbReference type="MEROPS" id="C76.001"/>
<dbReference type="GO" id="GO:0039693">
    <property type="term" value="P:viral DNA genome replication"/>
    <property type="evidence" value="ECO:0007669"/>
    <property type="project" value="InterPro"/>
</dbReference>
<feature type="region of interest" description="Disordered" evidence="14">
    <location>
        <begin position="406"/>
        <end position="495"/>
    </location>
</feature>
<gene>
    <name evidence="16" type="primary">HVT044</name>
</gene>
<evidence type="ECO:0000256" key="6">
    <source>
        <dbReference type="ARBA" id="ARBA00022737"/>
    </source>
</evidence>
<feature type="compositionally biased region" description="Basic and acidic residues" evidence="14">
    <location>
        <begin position="2999"/>
        <end position="3018"/>
    </location>
</feature>
<feature type="compositionally biased region" description="Polar residues" evidence="14">
    <location>
        <begin position="2617"/>
        <end position="2632"/>
    </location>
</feature>
<organism evidence="16 17">
    <name type="scientific">Meleagrid herpesvirus 1</name>
    <name type="common">MeHV-1</name>
    <name type="synonym">Turkey herpesvirus</name>
    <dbReference type="NCBI Taxonomy" id="37108"/>
    <lineage>
        <taxon>Viruses</taxon>
        <taxon>Duplodnaviria</taxon>
        <taxon>Heunggongvirae</taxon>
        <taxon>Peploviricota</taxon>
        <taxon>Herviviricetes</taxon>
        <taxon>Herpesvirales</taxon>
        <taxon>Orthoherpesviridae</taxon>
        <taxon>Alphaherpesvirinae</taxon>
        <taxon>Mardivirus</taxon>
        <taxon>Mardivirus meleagridalpha1</taxon>
    </lineage>
</organism>
<keyword evidence="7" id="KW-0833">Ubl conjugation pathway</keyword>
<evidence type="ECO:0000256" key="3">
    <source>
        <dbReference type="ARBA" id="ARBA00022581"/>
    </source>
</evidence>
<keyword evidence="2" id="KW-0920">Virion tegument</keyword>
<dbReference type="PROSITE" id="PS51521">
    <property type="entry name" value="HTUSP"/>
    <property type="match status" value="1"/>
</dbReference>
<feature type="region of interest" description="Disordered" evidence="14">
    <location>
        <begin position="2842"/>
        <end position="2871"/>
    </location>
</feature>
<organismHost>
    <name type="scientific">Gallus gallus</name>
    <name type="common">Chicken</name>
    <dbReference type="NCBI Taxonomy" id="9031"/>
</organismHost>
<dbReference type="GO" id="GO:0044423">
    <property type="term" value="C:virion component"/>
    <property type="evidence" value="ECO:0007669"/>
    <property type="project" value="UniProtKB-KW"/>
</dbReference>